<evidence type="ECO:0008006" key="5">
    <source>
        <dbReference type="Google" id="ProtNLM"/>
    </source>
</evidence>
<dbReference type="InterPro" id="IPR036366">
    <property type="entry name" value="PGBDSf"/>
</dbReference>
<evidence type="ECO:0000313" key="3">
    <source>
        <dbReference type="EMBL" id="OGF93514.1"/>
    </source>
</evidence>
<dbReference type="InterPro" id="IPR036365">
    <property type="entry name" value="PGBD-like_sf"/>
</dbReference>
<accession>A0A1F5Y013</accession>
<feature type="domain" description="MurNAc-LAA" evidence="2">
    <location>
        <begin position="67"/>
        <end position="243"/>
    </location>
</feature>
<evidence type="ECO:0000313" key="4">
    <source>
        <dbReference type="Proteomes" id="UP000178894"/>
    </source>
</evidence>
<dbReference type="Pfam" id="PF01520">
    <property type="entry name" value="Amidase_3"/>
    <property type="match status" value="1"/>
</dbReference>
<dbReference type="Pfam" id="PF01471">
    <property type="entry name" value="PG_binding_1"/>
    <property type="match status" value="1"/>
</dbReference>
<dbReference type="GO" id="GO:0009253">
    <property type="term" value="P:peptidoglycan catabolic process"/>
    <property type="evidence" value="ECO:0007669"/>
    <property type="project" value="InterPro"/>
</dbReference>
<organism evidence="3 4">
    <name type="scientific">Candidatus Giovannonibacteria bacterium RIFCSPLOWO2_12_FULL_44_15</name>
    <dbReference type="NCBI Taxonomy" id="1798364"/>
    <lineage>
        <taxon>Bacteria</taxon>
        <taxon>Candidatus Giovannoniibacteriota</taxon>
    </lineage>
</organism>
<dbReference type="GO" id="GO:0008745">
    <property type="term" value="F:N-acetylmuramoyl-L-alanine amidase activity"/>
    <property type="evidence" value="ECO:0007669"/>
    <property type="project" value="InterPro"/>
</dbReference>
<dbReference type="InterPro" id="IPR002508">
    <property type="entry name" value="MurNAc-LAA_cat"/>
</dbReference>
<evidence type="ECO:0000259" key="2">
    <source>
        <dbReference type="Pfam" id="PF01520"/>
    </source>
</evidence>
<name>A0A1F5Y013_9BACT</name>
<dbReference type="EMBL" id="MFIQ01000014">
    <property type="protein sequence ID" value="OGF93514.1"/>
    <property type="molecule type" value="Genomic_DNA"/>
</dbReference>
<comment type="caution">
    <text evidence="3">The sequence shown here is derived from an EMBL/GenBank/DDBJ whole genome shotgun (WGS) entry which is preliminary data.</text>
</comment>
<protein>
    <recommendedName>
        <fullName evidence="5">MurNAc-LAA domain-containing protein</fullName>
    </recommendedName>
</protein>
<dbReference type="InterPro" id="IPR002477">
    <property type="entry name" value="Peptidoglycan-bd-like"/>
</dbReference>
<reference evidence="3 4" key="1">
    <citation type="journal article" date="2016" name="Nat. Commun.">
        <title>Thousands of microbial genomes shed light on interconnected biogeochemical processes in an aquifer system.</title>
        <authorList>
            <person name="Anantharaman K."/>
            <person name="Brown C.T."/>
            <person name="Hug L.A."/>
            <person name="Sharon I."/>
            <person name="Castelle C.J."/>
            <person name="Probst A.J."/>
            <person name="Thomas B.C."/>
            <person name="Singh A."/>
            <person name="Wilkins M.J."/>
            <person name="Karaoz U."/>
            <person name="Brodie E.L."/>
            <person name="Williams K.H."/>
            <person name="Hubbard S.S."/>
            <person name="Banfield J.F."/>
        </authorList>
    </citation>
    <scope>NUCLEOTIDE SEQUENCE [LARGE SCALE GENOMIC DNA]</scope>
</reference>
<dbReference type="SUPFAM" id="SSF47090">
    <property type="entry name" value="PGBD-like"/>
    <property type="match status" value="1"/>
</dbReference>
<dbReference type="AlphaFoldDB" id="A0A1F5Y013"/>
<dbReference type="SUPFAM" id="SSF53187">
    <property type="entry name" value="Zn-dependent exopeptidases"/>
    <property type="match status" value="1"/>
</dbReference>
<feature type="domain" description="Peptidoglycan binding-like" evidence="1">
    <location>
        <begin position="336"/>
        <end position="400"/>
    </location>
</feature>
<sequence>MKKAFFFITLLLGVIFVWTISVDGYKGISQEKFTDYLASIFFIDSATEASLRQTFHEAKEKNDKVKVLIVPGHDDISWGTDFRGVKEADLTVALGEELHGLFKENSLFEVKISRTSAGHDKELDLYIEGNKQGILDFMKVQKSKMGELIDSGKIVFKIVVEHATSTSRTIQRLYGINKWANENGYDLVIHIHFNDYAGRKKSATGKYSGFSVYVPEGNFSNAKGSRAVGESIFKRLRGLYPVSNFPNEGAGIIEDQELIGVGAYNTLDGAGILIEYDYIYEPILVDRKIRNEAISDYALQTYLGVMDFFEPSRINSDMATAYLPYEWNRNLFEGTRDPDVLSLQAALMREGVYPPAGFSRNDCPLTGAFGPCTERAVKAFQKKYNLEPVGQVGPKTRAKLNKIYGI</sequence>
<gene>
    <name evidence="3" type="ORF">A3G54_00750</name>
</gene>
<dbReference type="Gene3D" id="1.10.101.10">
    <property type="entry name" value="PGBD-like superfamily/PGBD"/>
    <property type="match status" value="1"/>
</dbReference>
<dbReference type="STRING" id="1798364.A3G54_00750"/>
<evidence type="ECO:0000259" key="1">
    <source>
        <dbReference type="Pfam" id="PF01471"/>
    </source>
</evidence>
<dbReference type="Proteomes" id="UP000178894">
    <property type="component" value="Unassembled WGS sequence"/>
</dbReference>
<proteinExistence type="predicted"/>
<dbReference type="Gene3D" id="3.40.630.40">
    <property type="entry name" value="Zn-dependent exopeptidases"/>
    <property type="match status" value="1"/>
</dbReference>